<reference evidence="2" key="1">
    <citation type="journal article" date="2023" name="G3 (Bethesda)">
        <title>A reference genome for the long-term kleptoplast-retaining sea slug Elysia crispata morphotype clarki.</title>
        <authorList>
            <person name="Eastman K.E."/>
            <person name="Pendleton A.L."/>
            <person name="Shaikh M.A."/>
            <person name="Suttiyut T."/>
            <person name="Ogas R."/>
            <person name="Tomko P."/>
            <person name="Gavelis G."/>
            <person name="Widhalm J.R."/>
            <person name="Wisecaver J.H."/>
        </authorList>
    </citation>
    <scope>NUCLEOTIDE SEQUENCE</scope>
    <source>
        <strain evidence="2">ECLA1</strain>
    </source>
</reference>
<dbReference type="EMBL" id="JAWDGP010002477">
    <property type="protein sequence ID" value="KAK3782906.1"/>
    <property type="molecule type" value="Genomic_DNA"/>
</dbReference>
<feature type="compositionally biased region" description="Basic and acidic residues" evidence="1">
    <location>
        <begin position="79"/>
        <end position="91"/>
    </location>
</feature>
<gene>
    <name evidence="2" type="ORF">RRG08_012603</name>
</gene>
<protein>
    <submittedName>
        <fullName evidence="2">Uncharacterized protein</fullName>
    </submittedName>
</protein>
<accession>A0AAE1A9H7</accession>
<sequence length="99" mass="11419">MELDDKTVQAIHFIWARHLRELLVSPETVQPRHITETGSRVRGSGTRDRDKTEAASASASGRARHWRFSSGHRVSGKYGEQKQRVRAEQGKKDRHYSMY</sequence>
<evidence type="ECO:0000313" key="2">
    <source>
        <dbReference type="EMBL" id="KAK3782906.1"/>
    </source>
</evidence>
<feature type="region of interest" description="Disordered" evidence="1">
    <location>
        <begin position="30"/>
        <end position="99"/>
    </location>
</feature>
<evidence type="ECO:0000313" key="3">
    <source>
        <dbReference type="Proteomes" id="UP001283361"/>
    </source>
</evidence>
<evidence type="ECO:0000256" key="1">
    <source>
        <dbReference type="SAM" id="MobiDB-lite"/>
    </source>
</evidence>
<dbReference type="Proteomes" id="UP001283361">
    <property type="component" value="Unassembled WGS sequence"/>
</dbReference>
<proteinExistence type="predicted"/>
<organism evidence="2 3">
    <name type="scientific">Elysia crispata</name>
    <name type="common">lettuce slug</name>
    <dbReference type="NCBI Taxonomy" id="231223"/>
    <lineage>
        <taxon>Eukaryota</taxon>
        <taxon>Metazoa</taxon>
        <taxon>Spiralia</taxon>
        <taxon>Lophotrochozoa</taxon>
        <taxon>Mollusca</taxon>
        <taxon>Gastropoda</taxon>
        <taxon>Heterobranchia</taxon>
        <taxon>Euthyneura</taxon>
        <taxon>Panpulmonata</taxon>
        <taxon>Sacoglossa</taxon>
        <taxon>Placobranchoidea</taxon>
        <taxon>Plakobranchidae</taxon>
        <taxon>Elysia</taxon>
    </lineage>
</organism>
<keyword evidence="3" id="KW-1185">Reference proteome</keyword>
<dbReference type="AlphaFoldDB" id="A0AAE1A9H7"/>
<comment type="caution">
    <text evidence="2">The sequence shown here is derived from an EMBL/GenBank/DDBJ whole genome shotgun (WGS) entry which is preliminary data.</text>
</comment>
<name>A0AAE1A9H7_9GAST</name>